<dbReference type="SMART" id="SM00895">
    <property type="entry name" value="FCD"/>
    <property type="match status" value="1"/>
</dbReference>
<dbReference type="InterPro" id="IPR036390">
    <property type="entry name" value="WH_DNA-bd_sf"/>
</dbReference>
<dbReference type="InterPro" id="IPR011711">
    <property type="entry name" value="GntR_C"/>
</dbReference>
<feature type="domain" description="HTH gntR-type" evidence="4">
    <location>
        <begin position="7"/>
        <end position="74"/>
    </location>
</feature>
<dbReference type="OrthoDB" id="9028214at2"/>
<dbReference type="Proteomes" id="UP000053235">
    <property type="component" value="Unassembled WGS sequence"/>
</dbReference>
<keyword evidence="3" id="KW-0804">Transcription</keyword>
<dbReference type="EMBL" id="CXWD01000003">
    <property type="protein sequence ID" value="CTQ66280.1"/>
    <property type="molecule type" value="Genomic_DNA"/>
</dbReference>
<dbReference type="Gene3D" id="1.10.10.10">
    <property type="entry name" value="Winged helix-like DNA-binding domain superfamily/Winged helix DNA-binding domain"/>
    <property type="match status" value="1"/>
</dbReference>
<name>A0A0M6ZW45_9HYPH</name>
<dbReference type="SMART" id="SM00345">
    <property type="entry name" value="HTH_GNTR"/>
    <property type="match status" value="1"/>
</dbReference>
<dbReference type="GO" id="GO:0003677">
    <property type="term" value="F:DNA binding"/>
    <property type="evidence" value="ECO:0007669"/>
    <property type="project" value="UniProtKB-KW"/>
</dbReference>
<protein>
    <submittedName>
        <fullName evidence="5">Putative HTH-type transcriptional regulator YdfH</fullName>
    </submittedName>
</protein>
<dbReference type="PROSITE" id="PS50949">
    <property type="entry name" value="HTH_GNTR"/>
    <property type="match status" value="1"/>
</dbReference>
<dbReference type="PANTHER" id="PTHR43537">
    <property type="entry name" value="TRANSCRIPTIONAL REGULATOR, GNTR FAMILY"/>
    <property type="match status" value="1"/>
</dbReference>
<gene>
    <name evidence="5" type="primary">ydfH_2</name>
    <name evidence="5" type="ORF">LAX5112_00935</name>
</gene>
<dbReference type="SUPFAM" id="SSF48008">
    <property type="entry name" value="GntR ligand-binding domain-like"/>
    <property type="match status" value="1"/>
</dbReference>
<dbReference type="Pfam" id="PF07729">
    <property type="entry name" value="FCD"/>
    <property type="match status" value="1"/>
</dbReference>
<evidence type="ECO:0000313" key="5">
    <source>
        <dbReference type="EMBL" id="CTQ66280.1"/>
    </source>
</evidence>
<evidence type="ECO:0000259" key="4">
    <source>
        <dbReference type="PROSITE" id="PS50949"/>
    </source>
</evidence>
<dbReference type="SUPFAM" id="SSF46785">
    <property type="entry name" value="Winged helix' DNA-binding domain"/>
    <property type="match status" value="1"/>
</dbReference>
<reference evidence="6" key="1">
    <citation type="submission" date="2015-07" db="EMBL/GenBank/DDBJ databases">
        <authorList>
            <person name="Rodrigo-Torres Lidia"/>
            <person name="Arahal R.David."/>
        </authorList>
    </citation>
    <scope>NUCLEOTIDE SEQUENCE [LARGE SCALE GENOMIC DNA]</scope>
    <source>
        <strain evidence="6">CECT 5112</strain>
    </source>
</reference>
<dbReference type="GO" id="GO:0003700">
    <property type="term" value="F:DNA-binding transcription factor activity"/>
    <property type="evidence" value="ECO:0007669"/>
    <property type="project" value="InterPro"/>
</dbReference>
<evidence type="ECO:0000256" key="2">
    <source>
        <dbReference type="ARBA" id="ARBA00023125"/>
    </source>
</evidence>
<proteinExistence type="predicted"/>
<dbReference type="CDD" id="cd07377">
    <property type="entry name" value="WHTH_GntR"/>
    <property type="match status" value="1"/>
</dbReference>
<dbReference type="InterPro" id="IPR008920">
    <property type="entry name" value="TF_FadR/GntR_C"/>
</dbReference>
<keyword evidence="2" id="KW-0238">DNA-binding</keyword>
<accession>A0A0M6ZW45</accession>
<dbReference type="Gene3D" id="1.20.120.530">
    <property type="entry name" value="GntR ligand-binding domain-like"/>
    <property type="match status" value="1"/>
</dbReference>
<dbReference type="InterPro" id="IPR036388">
    <property type="entry name" value="WH-like_DNA-bd_sf"/>
</dbReference>
<dbReference type="AlphaFoldDB" id="A0A0M6ZW45"/>
<evidence type="ECO:0000313" key="6">
    <source>
        <dbReference type="Proteomes" id="UP000053235"/>
    </source>
</evidence>
<dbReference type="InterPro" id="IPR000524">
    <property type="entry name" value="Tscrpt_reg_HTH_GntR"/>
</dbReference>
<keyword evidence="1" id="KW-0805">Transcription regulation</keyword>
<dbReference type="STRING" id="388408.LAX5112_00935"/>
<sequence length="222" mass="24231">MLARVKETRVNNAYEKLKADILSGELAPGFQAPEPEIAARLEMSRTPVREALIRLEAEGLVSLIPRRGAKVLSIQLQDLIEVMEILAALEGLAASILARLENKADVLAELVCASTAALLAREQNDLNGWIDQDDCFHRIIAKHSNARLEREIGLNLDQIHRAVRVLTRMNGAPVEADADHRALIDAISGGNENAASEIAQAHRLNALQALKSVFERSGVSQL</sequence>
<evidence type="ECO:0000256" key="3">
    <source>
        <dbReference type="ARBA" id="ARBA00023163"/>
    </source>
</evidence>
<keyword evidence="6" id="KW-1185">Reference proteome</keyword>
<dbReference type="PRINTS" id="PR00035">
    <property type="entry name" value="HTHGNTR"/>
</dbReference>
<evidence type="ECO:0000256" key="1">
    <source>
        <dbReference type="ARBA" id="ARBA00023015"/>
    </source>
</evidence>
<dbReference type="PANTHER" id="PTHR43537:SF24">
    <property type="entry name" value="GLUCONATE OPERON TRANSCRIPTIONAL REPRESSOR"/>
    <property type="match status" value="1"/>
</dbReference>
<dbReference type="Pfam" id="PF00392">
    <property type="entry name" value="GntR"/>
    <property type="match status" value="1"/>
</dbReference>
<organism evidence="5 6">
    <name type="scientific">Roseibium alexandrii</name>
    <dbReference type="NCBI Taxonomy" id="388408"/>
    <lineage>
        <taxon>Bacteria</taxon>
        <taxon>Pseudomonadati</taxon>
        <taxon>Pseudomonadota</taxon>
        <taxon>Alphaproteobacteria</taxon>
        <taxon>Hyphomicrobiales</taxon>
        <taxon>Stappiaceae</taxon>
        <taxon>Roseibium</taxon>
    </lineage>
</organism>